<proteinExistence type="predicted"/>
<evidence type="ECO:0000313" key="1">
    <source>
        <dbReference type="EMBL" id="GAI89797.1"/>
    </source>
</evidence>
<name>X1S9T8_9ZZZZ</name>
<dbReference type="EMBL" id="BARW01017633">
    <property type="protein sequence ID" value="GAI89797.1"/>
    <property type="molecule type" value="Genomic_DNA"/>
</dbReference>
<reference evidence="1" key="1">
    <citation type="journal article" date="2014" name="Front. Microbiol.">
        <title>High frequency of phylogenetically diverse reductive dehalogenase-homologous genes in deep subseafloor sedimentary metagenomes.</title>
        <authorList>
            <person name="Kawai M."/>
            <person name="Futagami T."/>
            <person name="Toyoda A."/>
            <person name="Takaki Y."/>
            <person name="Nishi S."/>
            <person name="Hori S."/>
            <person name="Arai W."/>
            <person name="Tsubouchi T."/>
            <person name="Morono Y."/>
            <person name="Uchiyama I."/>
            <person name="Ito T."/>
            <person name="Fujiyama A."/>
            <person name="Inagaki F."/>
            <person name="Takami H."/>
        </authorList>
    </citation>
    <scope>NUCLEOTIDE SEQUENCE</scope>
    <source>
        <strain evidence="1">Expedition CK06-06</strain>
    </source>
</reference>
<dbReference type="AlphaFoldDB" id="X1S9T8"/>
<sequence length="45" mass="4983">KKIKKVTKVFQIKPILPVLFNGIIGSSVVRPKIPAIKPLSDFNPI</sequence>
<protein>
    <submittedName>
        <fullName evidence="1">Uncharacterized protein</fullName>
    </submittedName>
</protein>
<accession>X1S9T8</accession>
<gene>
    <name evidence="1" type="ORF">S12H4_30409</name>
</gene>
<feature type="non-terminal residue" evidence="1">
    <location>
        <position position="1"/>
    </location>
</feature>
<organism evidence="1">
    <name type="scientific">marine sediment metagenome</name>
    <dbReference type="NCBI Taxonomy" id="412755"/>
    <lineage>
        <taxon>unclassified sequences</taxon>
        <taxon>metagenomes</taxon>
        <taxon>ecological metagenomes</taxon>
    </lineage>
</organism>
<comment type="caution">
    <text evidence="1">The sequence shown here is derived from an EMBL/GenBank/DDBJ whole genome shotgun (WGS) entry which is preliminary data.</text>
</comment>